<organism evidence="1 2">
    <name type="scientific">Penicillium capsulatum</name>
    <dbReference type="NCBI Taxonomy" id="69766"/>
    <lineage>
        <taxon>Eukaryota</taxon>
        <taxon>Fungi</taxon>
        <taxon>Dikarya</taxon>
        <taxon>Ascomycota</taxon>
        <taxon>Pezizomycotina</taxon>
        <taxon>Eurotiomycetes</taxon>
        <taxon>Eurotiomycetidae</taxon>
        <taxon>Eurotiales</taxon>
        <taxon>Aspergillaceae</taxon>
        <taxon>Penicillium</taxon>
    </lineage>
</organism>
<keyword evidence="2" id="KW-1185">Reference proteome</keyword>
<name>A0A9W9IR20_9EURO</name>
<proteinExistence type="predicted"/>
<dbReference type="OrthoDB" id="5422905at2759"/>
<sequence length="177" mass="20024">MPVAFISGPMDTGPGEDYFHTHYVPRILHAIETGDDFVIGPLPRGVDADALDFLLTYPVAPNRITIFVTSAEEGIWGAHFRARGVRLHVVEGQMSRERDAALTRASDYDILRLRTPEEAQAFYARLWRDGYVTNTERNWKRRQKIAEDVVISAREINRTMDFPSETASSTGKGVLMR</sequence>
<comment type="caution">
    <text evidence="1">The sequence shown here is derived from an EMBL/GenBank/DDBJ whole genome shotgun (WGS) entry which is preliminary data.</text>
</comment>
<accession>A0A9W9IR20</accession>
<reference evidence="1" key="2">
    <citation type="journal article" date="2023" name="IMA Fungus">
        <title>Comparative genomic study of the Penicillium genus elucidates a diverse pangenome and 15 lateral gene transfer events.</title>
        <authorList>
            <person name="Petersen C."/>
            <person name="Sorensen T."/>
            <person name="Nielsen M.R."/>
            <person name="Sondergaard T.E."/>
            <person name="Sorensen J.L."/>
            <person name="Fitzpatrick D.A."/>
            <person name="Frisvad J.C."/>
            <person name="Nielsen K.L."/>
        </authorList>
    </citation>
    <scope>NUCLEOTIDE SEQUENCE</scope>
    <source>
        <strain evidence="1">IBT 21917</strain>
    </source>
</reference>
<dbReference type="AlphaFoldDB" id="A0A9W9IR20"/>
<dbReference type="Proteomes" id="UP001146351">
    <property type="component" value="Unassembled WGS sequence"/>
</dbReference>
<evidence type="ECO:0000313" key="1">
    <source>
        <dbReference type="EMBL" id="KAJ5182397.1"/>
    </source>
</evidence>
<protein>
    <submittedName>
        <fullName evidence="1">Uncharacterized protein</fullName>
    </submittedName>
</protein>
<gene>
    <name evidence="1" type="ORF">N7492_000013</name>
</gene>
<evidence type="ECO:0000313" key="2">
    <source>
        <dbReference type="Proteomes" id="UP001146351"/>
    </source>
</evidence>
<dbReference type="EMBL" id="JAPQKO010000001">
    <property type="protein sequence ID" value="KAJ5182397.1"/>
    <property type="molecule type" value="Genomic_DNA"/>
</dbReference>
<reference evidence="1" key="1">
    <citation type="submission" date="2022-11" db="EMBL/GenBank/DDBJ databases">
        <authorList>
            <person name="Petersen C."/>
        </authorList>
    </citation>
    <scope>NUCLEOTIDE SEQUENCE</scope>
    <source>
        <strain evidence="1">IBT 21917</strain>
    </source>
</reference>